<feature type="compositionally biased region" description="Low complexity" evidence="1">
    <location>
        <begin position="287"/>
        <end position="322"/>
    </location>
</feature>
<evidence type="ECO:0000259" key="2">
    <source>
        <dbReference type="Pfam" id="PF18276"/>
    </source>
</evidence>
<dbReference type="OrthoDB" id="9781691at2"/>
<evidence type="ECO:0000256" key="1">
    <source>
        <dbReference type="SAM" id="MobiDB-lite"/>
    </source>
</evidence>
<dbReference type="InterPro" id="IPR046839">
    <property type="entry name" value="ABC_toxin_N"/>
</dbReference>
<reference evidence="5 6" key="1">
    <citation type="journal article" date="2011" name="BMC Genomics">
        <title>Genome-wide analysis of the role of GlnR in Streptomyces venezuelae provides new insights into global nitrogen regulation in actinomycetes.</title>
        <authorList>
            <person name="Pullan S.T."/>
            <person name="Bibb M.J."/>
            <person name="Merrick M."/>
        </authorList>
    </citation>
    <scope>NUCLEOTIDE SEQUENCE [LARGE SCALE GENOMIC DNA]</scope>
    <source>
        <strain evidence="5">ATCC 10712</strain>
    </source>
</reference>
<protein>
    <recommendedName>
        <fullName evidence="7">Insecticidal toxin complex protein</fullName>
    </recommendedName>
</protein>
<feature type="region of interest" description="Disordered" evidence="1">
    <location>
        <begin position="1239"/>
        <end position="1267"/>
    </location>
</feature>
<dbReference type="PATRIC" id="fig|953739.5.peg.2646"/>
<feature type="compositionally biased region" description="Basic and acidic residues" evidence="1">
    <location>
        <begin position="693"/>
        <end position="703"/>
    </location>
</feature>
<dbReference type="Proteomes" id="UP000006854">
    <property type="component" value="Chromosome"/>
</dbReference>
<dbReference type="EMBL" id="FR845719">
    <property type="protein sequence ID" value="CCA60703.1"/>
    <property type="molecule type" value="Genomic_DNA"/>
</dbReference>
<dbReference type="PANTHER" id="PTHR24216:SF65">
    <property type="entry name" value="PAXILLIN-LIKE PROTEIN 1"/>
    <property type="match status" value="1"/>
</dbReference>
<feature type="region of interest" description="Disordered" evidence="1">
    <location>
        <begin position="284"/>
        <end position="323"/>
    </location>
</feature>
<dbReference type="eggNOG" id="COG3206">
    <property type="taxonomic scope" value="Bacteria"/>
</dbReference>
<accession>F2R236</accession>
<dbReference type="STRING" id="953739.SVEN_7417"/>
<dbReference type="eggNOG" id="COG3409">
    <property type="taxonomic scope" value="Bacteria"/>
</dbReference>
<dbReference type="KEGG" id="sve:SVEN_7417"/>
<feature type="region of interest" description="Disordered" evidence="1">
    <location>
        <begin position="1057"/>
        <end position="1113"/>
    </location>
</feature>
<feature type="domain" description="Neuraminidase-like" evidence="3">
    <location>
        <begin position="1844"/>
        <end position="1975"/>
    </location>
</feature>
<feature type="domain" description="Tc toxin complex TcA C-terminal TcB-binding" evidence="2">
    <location>
        <begin position="2724"/>
        <end position="3008"/>
    </location>
</feature>
<feature type="domain" description="ABC toxin N-terminal" evidence="4">
    <location>
        <begin position="1687"/>
        <end position="1811"/>
    </location>
</feature>
<dbReference type="InterPro" id="IPR041079">
    <property type="entry name" value="Neuraminidase-like"/>
</dbReference>
<name>F2R236_STRVP</name>
<evidence type="ECO:0000313" key="5">
    <source>
        <dbReference type="EMBL" id="CCA60703.1"/>
    </source>
</evidence>
<evidence type="ECO:0000313" key="6">
    <source>
        <dbReference type="Proteomes" id="UP000006854"/>
    </source>
</evidence>
<dbReference type="HOGENOM" id="CLU_000189_1_0_11"/>
<dbReference type="Pfam" id="PF18276">
    <property type="entry name" value="TcA_TcB_BD"/>
    <property type="match status" value="1"/>
</dbReference>
<organism evidence="5 6">
    <name type="scientific">Streptomyces venezuelae (strain ATCC 10712 / CBS 650.69 / DSM 40230 / JCM 4526 / NBRC 13096 / PD 04745)</name>
    <dbReference type="NCBI Taxonomy" id="953739"/>
    <lineage>
        <taxon>Bacteria</taxon>
        <taxon>Bacillati</taxon>
        <taxon>Actinomycetota</taxon>
        <taxon>Actinomycetes</taxon>
        <taxon>Kitasatosporales</taxon>
        <taxon>Streptomycetaceae</taxon>
        <taxon>Streptomyces</taxon>
    </lineage>
</organism>
<gene>
    <name evidence="5" type="ordered locus">SVEN_7417</name>
</gene>
<dbReference type="PANTHER" id="PTHR24216">
    <property type="entry name" value="PAXILLIN-RELATED"/>
    <property type="match status" value="1"/>
</dbReference>
<dbReference type="Pfam" id="PF20220">
    <property type="entry name" value="ABC_toxin_N"/>
    <property type="match status" value="1"/>
</dbReference>
<evidence type="ECO:0000259" key="4">
    <source>
        <dbReference type="Pfam" id="PF20220"/>
    </source>
</evidence>
<evidence type="ECO:0008006" key="7">
    <source>
        <dbReference type="Google" id="ProtNLM"/>
    </source>
</evidence>
<evidence type="ECO:0000259" key="3">
    <source>
        <dbReference type="Pfam" id="PF18413"/>
    </source>
</evidence>
<dbReference type="SUPFAM" id="SSF49464">
    <property type="entry name" value="Carboxypeptidase regulatory domain-like"/>
    <property type="match status" value="1"/>
</dbReference>
<dbReference type="InterPro" id="IPR040840">
    <property type="entry name" value="TcA_TcB_BD"/>
</dbReference>
<dbReference type="InterPro" id="IPR008969">
    <property type="entry name" value="CarboxyPept-like_regulatory"/>
</dbReference>
<dbReference type="Pfam" id="PF18413">
    <property type="entry name" value="Neuraminidase"/>
    <property type="match status" value="1"/>
</dbReference>
<keyword evidence="6" id="KW-1185">Reference proteome</keyword>
<feature type="region of interest" description="Disordered" evidence="1">
    <location>
        <begin position="402"/>
        <end position="431"/>
    </location>
</feature>
<dbReference type="RefSeq" id="WP_015038598.1">
    <property type="nucleotide sequence ID" value="NC_018750.1"/>
</dbReference>
<feature type="compositionally biased region" description="Low complexity" evidence="1">
    <location>
        <begin position="1060"/>
        <end position="1089"/>
    </location>
</feature>
<feature type="region of interest" description="Disordered" evidence="1">
    <location>
        <begin position="684"/>
        <end position="704"/>
    </location>
</feature>
<proteinExistence type="predicted"/>
<sequence length="3209" mass="350393">MTSAAAPRSVTVQGRVLREDGTPVVGAEVLVSARRLRATEPVGETRTRDEGAYRLECRLPGAAAELVIAATLDGRTTRTVRTLAEAGEPVDLRLPGSGPSRYQCLLSAVGAHLDGVGLAQIGEDEHADGDGHELSYLSRATGHSAQEIGHAAQAARHERSTGLSAERYFGLLARGFPADLAALAQRSVSEASAALAAAAEEGVISSGDGAAEFMTALRVRELQAAEATDRATPGGVVRSVPDGVVPSRLARIFALAVPEPEARLRLYTAHLDRAGTSAGIEAGIADGTSVAPSPPSSADTSTGSSADTSAGSSAGTPAGPAAELDGHAERLDLALELGRLTGSNPPLVKALLARFDTGEFTHRRDLVRLDGRWAELVAETGGVPEPVPQPGQEYEAAAWFAQPTGPAQPPHTPRAAGPPRDADVEGPSPDALREYADGIRARVAEAYPTAHLAFRLAGHPEHAEAPATRFLSANPDFDLTATRVDATTVPDEEERRELAVLQRTFKIAPRFEAMQALRDHGFHSSYAVAGIGVSDFARKVSGDVDETEARAIHARATQVHAEAVNLVADLRTAGQFDVPWLPAIQPQTTLVPDWEELFGSADYAPVEESRSVYSQPAYLVDLLYYLRRLGGGERTGESRCGPVAEVLHGRRRDLWDVELSKENTEFALPYVDLVNEVLESAVSPETAVPAAERQSRGGPDELRVQPQHVNTGAYDKLRTAVHPWQLPFDLWGEQTTTYLGRLGVTREALVLDLCYDATHPTDFDRLLTAARLGLSKVSQQIIAGETLTPPRTLAEFYGRPATTTDAALTDAMTHVRPLLDTAGLRFTELAAVLETRFVDPGGVVRFVPDGRFPSDTSRMTLSGLDASVLERLHRFVRLQHALGVEPRELDRLIQGAGNDGRLDALTLRSIAAVRAMSARLELPADRLLGFCRPLDTHRYPSDEQPPLYDRLFLDPAVVSPQPGTPSPFELNADRSELKVIGSLETPAVTAALLAALQVTDAELAELVTGPHTPLRSKSLNLVNLTVLSCVVTLARTLSLSVADLLRLAPRSSANPWSHLAATASPSSASPSSAPASPSPSTSASATTSPFAETEPAGGDRMRHPGTEAAAGPPLLPAASAMDVLGRFVDLMETFSGAGFHAVDIEAVLDARRPPLDGPLPDDAALVSALTALRTALQTVQQQTRGTADDRGELTRRNLALMGWDAPLVQEAVSTLLGTVVYTAPLAALPAGVSLPPDLPVRFEPAEPSEAAPGQPGTPDPPPNAPAQEWRLSFTGPMNDDQQRTLLALAPAGPDGAAFRTAVEALYQGPRRLVTARMKALRIPVFAARLTALPAGYAVPQALSGKVFHDVTAQALRSRGYLSDAEVRLLKQAPGADTDLVTAVESLVTAQEAAPEAGNTFLAAADAATLFNAPDTLPADRFHLVLERLAPHLRRSLGKEAVVQQIGRAAGLDPAIAEALLGTWLPGTGGKPVFEEFLDTAFTGSDPAVVIGRAGFGPQFTALELVHRVALVLKTLRFGADELPFVFRYAAVGQWLDLASLPTAPPTPPSHVPVLRLSALIALARLRDAVPGGIATLTAVFRLATTPGTSDSQIIRELCRVTGWAFLDVNMVARNYQINTAERFLSLTNLHRLRRGVAMYGRLGVSAERANLWLRAEFTPEAAQAAWGAARARHTAADWLAVAGPMQDALRERGRAALVAYLVAHPALDGATPLWRDANGLHDHFLLDVEMGAGQLTTRVAQAAYSIQLFVQRCLLNLEPQVRTSDSDLWEQWEWMKRYRLWEANQKIFLYPENYFEPELRADKSPFFGQLETDLTQKDLNDETARGALLGYLEQLADVARLQPSGLYVQHDPDVPPTDFSGETVHVMARTESAPRAHYYRTWVNRLYWTPWQKMNLDIDGEALSLGMWDRHLFAFWPTFIPAGESQEIKSLPDGTEDNKLKNSPKYWQIQLNWSEYRNGQWTAKRVSNEMLTTSLPPLNPRFRPHTVSLPFLDPATKDPYLFIPGTDHYSNEPVVWCHYTTTFALYDTVLLFPRISTTWGRFRLSKRRGTMITDPIRYSVFLPEDLSPNDPDGATAAEGDNQWYVYRPPANLKVLNNTWVERQHRNNERARTFHLDAEIFKSTPLSLPYHVVTSFQKDLPPQRKVWLFTDSERSYLVEPHRSGEPWRYQFASFYHPYVELLKAQLDFRGLDALYDRALQLKPEVLAPHESFEQRYSPDPLHAGAPHYPVEDITFAAAAPYAVYNWELFFHAPLLMAGRLSTNQRFTEAQRWFHRIFDPTDRSTETGPARYWRTKPFYETSTDPEAPDGYQQQRIEEILRRLAEGNTTEAAKVDAWLRHPFQPDVVARLRTTAYQKAVVMKYLDNLIAWGDQLFRQDTLEAVNEATQLYILAAELLGRRPEEVTPQRPAPVLSFRQLDDQPAAPEVAATESLIPAPRHAPQAIVPGVGIRWLGYFGIPRNEKLLGYWDTVDDRLYKIRHGQNIDGVARPTSLFGAEIDPGLLARAASSGLDLSTVLSDLNAPVPHYRFATMLAKAKEFAQQVQSFGGALLAALEKRDAEELARLRSTHEYTALDAALQVRRKQLEEAGRAIKALEASQAIAKDKELYYAGKAKNRMNPKEQTAADLSAQSVELQKVSATINTLASYLSLIPELKIGAPTSVGATFGGNNLSDAMIGMAHGIIGYLSADASQAQQSATVGGYDHRLEEWRFQKKQAGKEAKQFAAQIKAAKSHRSAAQKEVDSHVRLMTNSHDADVLLRGKYTNQELYDWMAGQLGTSYFQAYQLAYDVAKRAERALRHELGTEETDFVSFGHWDSLHKGLLAGERLLTDLHRMDAAYYEANARELELTKRISLAQLDPGALRSLKETGRAYVSLPEALFDLDTPGHYMRRLKQVSFTVPCVAGPYTGVNLTATLLKSSVRLVSRLNGGKHGRQPGDIRFRDHIGPVQSVVTSTGQDDSGLFDGTLRDERFLPFEGAGAIGEWQLSLPDSFRQFDYETISDVVMQFRYTARDGGATLAAAAVAELHKALGSWLHTGGGTGLYRHFSARREFPDQWSRFLATPAGSPATLSFTLSKRHFPYLFHDRTTTLKRPELVLVLSTDLAPGSKRYRDCYPGGRSLTVTLGGPGGAHGDLTLAADPALAGQPRAGVDGVQGKVTETDQEWRVTVPAAGIAALAPELLREGRLNPDAFEDLLLVWQYAVEPAGNPAVTP</sequence>
<feature type="compositionally biased region" description="Pro residues" evidence="1">
    <location>
        <begin position="1255"/>
        <end position="1264"/>
    </location>
</feature>
<dbReference type="GeneID" id="51867927"/>